<dbReference type="Pfam" id="PF08450">
    <property type="entry name" value="SGL"/>
    <property type="match status" value="1"/>
</dbReference>
<feature type="domain" description="SMP-30/Gluconolactonase/LRE-like region" evidence="4">
    <location>
        <begin position="14"/>
        <end position="253"/>
    </location>
</feature>
<feature type="binding site" evidence="3">
    <location>
        <position position="97"/>
    </location>
    <ligand>
        <name>substrate</name>
    </ligand>
</feature>
<dbReference type="Proteomes" id="UP000478892">
    <property type="component" value="Unassembled WGS sequence"/>
</dbReference>
<dbReference type="GO" id="GO:0019853">
    <property type="term" value="P:L-ascorbic acid biosynthetic process"/>
    <property type="evidence" value="ECO:0007669"/>
    <property type="project" value="TreeGrafter"/>
</dbReference>
<dbReference type="PANTHER" id="PTHR10907:SF47">
    <property type="entry name" value="REGUCALCIN"/>
    <property type="match status" value="1"/>
</dbReference>
<feature type="binding site" evidence="3">
    <location>
        <position position="16"/>
    </location>
    <ligand>
        <name>a divalent metal cation</name>
        <dbReference type="ChEBI" id="CHEBI:60240"/>
    </ligand>
</feature>
<feature type="binding site" evidence="3">
    <location>
        <position position="99"/>
    </location>
    <ligand>
        <name>substrate</name>
    </ligand>
</feature>
<feature type="binding site" evidence="3">
    <location>
        <position position="195"/>
    </location>
    <ligand>
        <name>a divalent metal cation</name>
        <dbReference type="ChEBI" id="CHEBI:60240"/>
    </ligand>
</feature>
<evidence type="ECO:0000256" key="3">
    <source>
        <dbReference type="PIRSR" id="PIRSR605511-2"/>
    </source>
</evidence>
<comment type="caution">
    <text evidence="5">The sequence shown here is derived from an EMBL/GenBank/DDBJ whole genome shotgun (WGS) entry which is preliminary data.</text>
</comment>
<dbReference type="Gene3D" id="2.120.10.30">
    <property type="entry name" value="TolB, C-terminal domain"/>
    <property type="match status" value="1"/>
</dbReference>
<comment type="similarity">
    <text evidence="1">Belongs to the SMP-30/CGR1 family.</text>
</comment>
<keyword evidence="3" id="KW-0479">Metal-binding</keyword>
<protein>
    <submittedName>
        <fullName evidence="5">SMP-30/gluconolactonase/LRE family protein</fullName>
    </submittedName>
</protein>
<dbReference type="PRINTS" id="PR01790">
    <property type="entry name" value="SMP30FAMILY"/>
</dbReference>
<dbReference type="EMBL" id="WQLV01000010">
    <property type="protein sequence ID" value="MVO17249.1"/>
    <property type="molecule type" value="Genomic_DNA"/>
</dbReference>
<gene>
    <name evidence="5" type="ORF">GO984_15660</name>
</gene>
<dbReference type="SUPFAM" id="SSF63829">
    <property type="entry name" value="Calcium-dependent phosphotriesterase"/>
    <property type="match status" value="1"/>
</dbReference>
<evidence type="ECO:0000313" key="5">
    <source>
        <dbReference type="EMBL" id="MVO17249.1"/>
    </source>
</evidence>
<evidence type="ECO:0000313" key="6">
    <source>
        <dbReference type="Proteomes" id="UP000478892"/>
    </source>
</evidence>
<evidence type="ECO:0000256" key="1">
    <source>
        <dbReference type="ARBA" id="ARBA00008853"/>
    </source>
</evidence>
<dbReference type="InterPro" id="IPR011042">
    <property type="entry name" value="6-blade_b-propeller_TolB-like"/>
</dbReference>
<evidence type="ECO:0000256" key="2">
    <source>
        <dbReference type="PIRSR" id="PIRSR605511-1"/>
    </source>
</evidence>
<comment type="cofactor">
    <cofactor evidence="3">
        <name>Zn(2+)</name>
        <dbReference type="ChEBI" id="CHEBI:29105"/>
    </cofactor>
    <text evidence="3">Binds 1 divalent metal cation per subunit.</text>
</comment>
<name>A0A6L6WJV7_9RHOB</name>
<keyword evidence="6" id="KW-1185">Reference proteome</keyword>
<evidence type="ECO:0000259" key="4">
    <source>
        <dbReference type="Pfam" id="PF08450"/>
    </source>
</evidence>
<dbReference type="AlphaFoldDB" id="A0A6L6WJV7"/>
<dbReference type="GO" id="GO:0004341">
    <property type="term" value="F:gluconolactonase activity"/>
    <property type="evidence" value="ECO:0007669"/>
    <property type="project" value="TreeGrafter"/>
</dbReference>
<dbReference type="RefSeq" id="WP_157023567.1">
    <property type="nucleotide sequence ID" value="NZ_WQLV01000010.1"/>
</dbReference>
<keyword evidence="3" id="KW-0862">Zinc</keyword>
<dbReference type="InterPro" id="IPR005511">
    <property type="entry name" value="SMP-30"/>
</dbReference>
<dbReference type="GO" id="GO:0005509">
    <property type="term" value="F:calcium ion binding"/>
    <property type="evidence" value="ECO:0007669"/>
    <property type="project" value="TreeGrafter"/>
</dbReference>
<accession>A0A6L6WJV7</accession>
<reference evidence="5 6" key="1">
    <citation type="submission" date="2019-12" db="EMBL/GenBank/DDBJ databases">
        <authorList>
            <person name="Zhang Y.-J."/>
        </authorList>
    </citation>
    <scope>NUCLEOTIDE SEQUENCE [LARGE SCALE GENOMIC DNA]</scope>
    <source>
        <strain evidence="5 6">CY05</strain>
    </source>
</reference>
<feature type="active site" description="Proton donor/acceptor" evidence="2">
    <location>
        <position position="195"/>
    </location>
</feature>
<sequence>MTTAQIFSDTRCTLGEGPLWHPERQQLFWFDILSKQLLTIVDGEQRHWQFDECVSAAGWVDHDTLILASSSALWRFDIKSGEQEYLIALEADNPVTRSNDGRADPWGGFWIGTMGYNCEPSAGAIYRYYQGALRKLVPNVTISNAICFAPDQSCAYYTDTAKGRILRQPLNPDSGWPEGKPQLFVDLSDQNFGPDGAVVDADGNLWNAQWGASRVACYAADGSFKTALPVPAKQASCPAFGGADLTTLFVTTAAEGDDAPEAGQTYLFKTDVAGQREHQVLL</sequence>
<organism evidence="5 6">
    <name type="scientific">Parasedimentitalea huanghaiensis</name>
    <dbReference type="NCBI Taxonomy" id="2682100"/>
    <lineage>
        <taxon>Bacteria</taxon>
        <taxon>Pseudomonadati</taxon>
        <taxon>Pseudomonadota</taxon>
        <taxon>Alphaproteobacteria</taxon>
        <taxon>Rhodobacterales</taxon>
        <taxon>Paracoccaceae</taxon>
        <taxon>Parasedimentitalea</taxon>
    </lineage>
</organism>
<dbReference type="PANTHER" id="PTHR10907">
    <property type="entry name" value="REGUCALCIN"/>
    <property type="match status" value="1"/>
</dbReference>
<proteinExistence type="inferred from homology"/>
<feature type="binding site" evidence="3">
    <location>
        <position position="144"/>
    </location>
    <ligand>
        <name>a divalent metal cation</name>
        <dbReference type="ChEBI" id="CHEBI:60240"/>
    </ligand>
</feature>
<dbReference type="InterPro" id="IPR013658">
    <property type="entry name" value="SGL"/>
</dbReference>